<comment type="caution">
    <text evidence="2">The sequence shown here is derived from an EMBL/GenBank/DDBJ whole genome shotgun (WGS) entry which is preliminary data.</text>
</comment>
<evidence type="ECO:0000313" key="2">
    <source>
        <dbReference type="EMBL" id="GAA3704662.1"/>
    </source>
</evidence>
<dbReference type="RefSeq" id="WP_344883110.1">
    <property type="nucleotide sequence ID" value="NZ_BAABCJ010000002.1"/>
</dbReference>
<gene>
    <name evidence="2" type="ORF">GCM10022377_17890</name>
</gene>
<accession>A0ABP7DES7</accession>
<evidence type="ECO:0000313" key="3">
    <source>
        <dbReference type="Proteomes" id="UP001501536"/>
    </source>
</evidence>
<dbReference type="InterPro" id="IPR006680">
    <property type="entry name" value="Amidohydro-rel"/>
</dbReference>
<dbReference type="InterPro" id="IPR032466">
    <property type="entry name" value="Metal_Hydrolase"/>
</dbReference>
<evidence type="ECO:0000259" key="1">
    <source>
        <dbReference type="Pfam" id="PF01979"/>
    </source>
</evidence>
<dbReference type="InterPro" id="IPR006311">
    <property type="entry name" value="TAT_signal"/>
</dbReference>
<feature type="domain" description="Amidohydrolase-related" evidence="1">
    <location>
        <begin position="135"/>
        <end position="452"/>
    </location>
</feature>
<dbReference type="Gene3D" id="3.20.20.140">
    <property type="entry name" value="Metal-dependent hydrolases"/>
    <property type="match status" value="1"/>
</dbReference>
<proteinExistence type="predicted"/>
<sequence>MCVHDHNALPAPDSALARRSVLAGAAALAGLGVLGVPSASAAVPALAAPAAGAAAASAPSGRPSAPGYPGSAPETRPLVIEGGTLVDPVTGDATADAVVVLDGGRVVAAGDRDATRKAVAGVAGRADVVDAAGRFVVPGLVDAHVHANALEDARLILHNGATTVRSGSSSFYQDIALAALPEWAPGLSPRMHPAGLFVSPELGDSVLADPELAPLAALTDGVREEKALAHLTGVNRKRGATVIKTRANPRAGLPEQDPLELVYGEEQLAAIVRAAKGAGVLCHSYSAEGIAGAVRAGVRSIEHGVFVDGATLADMAARGTYFTPTLAGIASMQGSADPVLAERGREYAPVLREAVRAAADAGVGVVAGTDSFGTDVTPIGTEARALADAGLPALEALRSVTTRPAALLGVEREVGRLVKGAVADVVLLDSDPLASAAALEQVSAVIAQGRVVRNDG</sequence>
<dbReference type="Pfam" id="PF01979">
    <property type="entry name" value="Amidohydro_1"/>
    <property type="match status" value="1"/>
</dbReference>
<protein>
    <submittedName>
        <fullName evidence="2">Amidohydrolase family protein</fullName>
    </submittedName>
</protein>
<dbReference type="Proteomes" id="UP001501536">
    <property type="component" value="Unassembled WGS sequence"/>
</dbReference>
<dbReference type="EMBL" id="BAABCJ010000002">
    <property type="protein sequence ID" value="GAA3704662.1"/>
    <property type="molecule type" value="Genomic_DNA"/>
</dbReference>
<organism evidence="2 3">
    <name type="scientific">Zhihengliuella alba</name>
    <dbReference type="NCBI Taxonomy" id="547018"/>
    <lineage>
        <taxon>Bacteria</taxon>
        <taxon>Bacillati</taxon>
        <taxon>Actinomycetota</taxon>
        <taxon>Actinomycetes</taxon>
        <taxon>Micrococcales</taxon>
        <taxon>Micrococcaceae</taxon>
        <taxon>Zhihengliuella</taxon>
    </lineage>
</organism>
<dbReference type="PANTHER" id="PTHR43135">
    <property type="entry name" value="ALPHA-D-RIBOSE 1-METHYLPHOSPHONATE 5-TRIPHOSPHATE DIPHOSPHATASE"/>
    <property type="match status" value="1"/>
</dbReference>
<dbReference type="PROSITE" id="PS51318">
    <property type="entry name" value="TAT"/>
    <property type="match status" value="1"/>
</dbReference>
<dbReference type="InterPro" id="IPR011059">
    <property type="entry name" value="Metal-dep_hydrolase_composite"/>
</dbReference>
<name>A0ABP7DES7_9MICC</name>
<dbReference type="Gene3D" id="2.30.40.10">
    <property type="entry name" value="Urease, subunit C, domain 1"/>
    <property type="match status" value="1"/>
</dbReference>
<dbReference type="PANTHER" id="PTHR43135:SF3">
    <property type="entry name" value="ALPHA-D-RIBOSE 1-METHYLPHOSPHONATE 5-TRIPHOSPHATE DIPHOSPHATASE"/>
    <property type="match status" value="1"/>
</dbReference>
<dbReference type="SUPFAM" id="SSF51556">
    <property type="entry name" value="Metallo-dependent hydrolases"/>
    <property type="match status" value="1"/>
</dbReference>
<reference evidence="3" key="1">
    <citation type="journal article" date="2019" name="Int. J. Syst. Evol. Microbiol.">
        <title>The Global Catalogue of Microorganisms (GCM) 10K type strain sequencing project: providing services to taxonomists for standard genome sequencing and annotation.</title>
        <authorList>
            <consortium name="The Broad Institute Genomics Platform"/>
            <consortium name="The Broad Institute Genome Sequencing Center for Infectious Disease"/>
            <person name="Wu L."/>
            <person name="Ma J."/>
        </authorList>
    </citation>
    <scope>NUCLEOTIDE SEQUENCE [LARGE SCALE GENOMIC DNA]</scope>
    <source>
        <strain evidence="3">JCM 16961</strain>
    </source>
</reference>
<keyword evidence="3" id="KW-1185">Reference proteome</keyword>
<dbReference type="SUPFAM" id="SSF51338">
    <property type="entry name" value="Composite domain of metallo-dependent hydrolases"/>
    <property type="match status" value="1"/>
</dbReference>
<dbReference type="InterPro" id="IPR051781">
    <property type="entry name" value="Metallo-dep_Hydrolase"/>
</dbReference>